<evidence type="ECO:0000313" key="8">
    <source>
        <dbReference type="Proteomes" id="UP000225706"/>
    </source>
</evidence>
<evidence type="ECO:0000256" key="3">
    <source>
        <dbReference type="ARBA" id="ARBA00030780"/>
    </source>
</evidence>
<dbReference type="EMBL" id="LSMT01000665">
    <property type="protein sequence ID" value="PFX15279.1"/>
    <property type="molecule type" value="Genomic_DNA"/>
</dbReference>
<dbReference type="Proteomes" id="UP000225706">
    <property type="component" value="Unassembled WGS sequence"/>
</dbReference>
<feature type="region of interest" description="Disordered" evidence="5">
    <location>
        <begin position="97"/>
        <end position="125"/>
    </location>
</feature>
<dbReference type="InterPro" id="IPR035979">
    <property type="entry name" value="RBD_domain_sf"/>
</dbReference>
<dbReference type="AlphaFoldDB" id="A0A2B4REQ5"/>
<keyword evidence="2 4" id="KW-0694">RNA-binding</keyword>
<dbReference type="InterPro" id="IPR000504">
    <property type="entry name" value="RRM_dom"/>
</dbReference>
<dbReference type="SUPFAM" id="SSF54928">
    <property type="entry name" value="RNA-binding domain, RBD"/>
    <property type="match status" value="1"/>
</dbReference>
<accession>A0A2B4REQ5</accession>
<feature type="region of interest" description="Disordered" evidence="5">
    <location>
        <begin position="141"/>
        <end position="182"/>
    </location>
</feature>
<evidence type="ECO:0000256" key="5">
    <source>
        <dbReference type="SAM" id="MobiDB-lite"/>
    </source>
</evidence>
<dbReference type="Gene3D" id="3.30.70.330">
    <property type="match status" value="1"/>
</dbReference>
<protein>
    <recommendedName>
        <fullName evidence="1">Probable RNA-binding protein 18</fullName>
    </recommendedName>
    <alternativeName>
        <fullName evidence="3">RNA-binding motif protein 18</fullName>
    </alternativeName>
</protein>
<dbReference type="InterPro" id="IPR039157">
    <property type="entry name" value="RBM18_RRM"/>
</dbReference>
<feature type="compositionally biased region" description="Basic and acidic residues" evidence="5">
    <location>
        <begin position="98"/>
        <end position="110"/>
    </location>
</feature>
<proteinExistence type="predicted"/>
<evidence type="ECO:0000313" key="7">
    <source>
        <dbReference type="EMBL" id="PFX15279.1"/>
    </source>
</evidence>
<name>A0A2B4REQ5_STYPI</name>
<evidence type="ECO:0000259" key="6">
    <source>
        <dbReference type="PROSITE" id="PS50102"/>
    </source>
</evidence>
<organism evidence="7 8">
    <name type="scientific">Stylophora pistillata</name>
    <name type="common">Smooth cauliflower coral</name>
    <dbReference type="NCBI Taxonomy" id="50429"/>
    <lineage>
        <taxon>Eukaryota</taxon>
        <taxon>Metazoa</taxon>
        <taxon>Cnidaria</taxon>
        <taxon>Anthozoa</taxon>
        <taxon>Hexacorallia</taxon>
        <taxon>Scleractinia</taxon>
        <taxon>Astrocoeniina</taxon>
        <taxon>Pocilloporidae</taxon>
        <taxon>Stylophora</taxon>
    </lineage>
</organism>
<evidence type="ECO:0000256" key="4">
    <source>
        <dbReference type="PROSITE-ProRule" id="PRU00176"/>
    </source>
</evidence>
<reference evidence="8" key="1">
    <citation type="journal article" date="2017" name="bioRxiv">
        <title>Comparative analysis of the genomes of Stylophora pistillata and Acropora digitifera provides evidence for extensive differences between species of corals.</title>
        <authorList>
            <person name="Voolstra C.R."/>
            <person name="Li Y."/>
            <person name="Liew Y.J."/>
            <person name="Baumgarten S."/>
            <person name="Zoccola D."/>
            <person name="Flot J.-F."/>
            <person name="Tambutte S."/>
            <person name="Allemand D."/>
            <person name="Aranda M."/>
        </authorList>
    </citation>
    <scope>NUCLEOTIDE SEQUENCE [LARGE SCALE GENOMIC DNA]</scope>
</reference>
<evidence type="ECO:0000256" key="1">
    <source>
        <dbReference type="ARBA" id="ARBA00021141"/>
    </source>
</evidence>
<dbReference type="PROSITE" id="PS50102">
    <property type="entry name" value="RRM"/>
    <property type="match status" value="1"/>
</dbReference>
<comment type="caution">
    <text evidence="7">The sequence shown here is derived from an EMBL/GenBank/DDBJ whole genome shotgun (WGS) entry which is preliminary data.</text>
</comment>
<dbReference type="GO" id="GO:0003723">
    <property type="term" value="F:RNA binding"/>
    <property type="evidence" value="ECO:0007669"/>
    <property type="project" value="UniProtKB-UniRule"/>
</dbReference>
<evidence type="ECO:0000256" key="2">
    <source>
        <dbReference type="ARBA" id="ARBA00022884"/>
    </source>
</evidence>
<dbReference type="InterPro" id="IPR012677">
    <property type="entry name" value="Nucleotide-bd_a/b_plait_sf"/>
</dbReference>
<feature type="domain" description="RRM" evidence="6">
    <location>
        <begin position="17"/>
        <end position="97"/>
    </location>
</feature>
<dbReference type="SMART" id="SM00360">
    <property type="entry name" value="RRM"/>
    <property type="match status" value="1"/>
</dbReference>
<keyword evidence="8" id="KW-1185">Reference proteome</keyword>
<dbReference type="STRING" id="50429.A0A2B4REQ5"/>
<dbReference type="CDD" id="cd12355">
    <property type="entry name" value="RRM_RBM18"/>
    <property type="match status" value="1"/>
</dbReference>
<dbReference type="Pfam" id="PF00076">
    <property type="entry name" value="RRM_1"/>
    <property type="match status" value="1"/>
</dbReference>
<sequence length="182" mass="20417">MAASSDGKDKGCVDNKLTLWVGNLDKRLSEYNLLKILQRFGEIKSFDLHFHKSGAREGEPSYCFVEFKTFQEAENALLGLNGKLALSKPLSVNWARKQTGEAGKKEKDKAIPTTPSSSQSSLDSCDSKIRAIEAKLKLMESGHKNDLSSRGKHPLLVQSEQVRSHPYKKQERYSRGRGRHAR</sequence>
<dbReference type="PANTHER" id="PTHR21245">
    <property type="entry name" value="HETEROGENEOUS NUCLEAR RIBONUCLEOPROTEIN"/>
    <property type="match status" value="1"/>
</dbReference>
<gene>
    <name evidence="7" type="primary">RBM18</name>
    <name evidence="7" type="ORF">AWC38_SpisGene20508</name>
</gene>
<dbReference type="OrthoDB" id="6730379at2759"/>